<keyword evidence="8" id="KW-1185">Reference proteome</keyword>
<evidence type="ECO:0000256" key="2">
    <source>
        <dbReference type="ARBA" id="ARBA00022692"/>
    </source>
</evidence>
<dbReference type="RefSeq" id="WP_169456491.1">
    <property type="nucleotide sequence ID" value="NZ_CP051774.1"/>
</dbReference>
<comment type="subcellular location">
    <subcellularLocation>
        <location evidence="5">Cell membrane</location>
        <topology evidence="5">Multi-pass membrane protein</topology>
    </subcellularLocation>
    <subcellularLocation>
        <location evidence="1">Membrane</location>
        <topology evidence="1">Multi-pass membrane protein</topology>
    </subcellularLocation>
</comment>
<evidence type="ECO:0000256" key="1">
    <source>
        <dbReference type="ARBA" id="ARBA00004141"/>
    </source>
</evidence>
<feature type="transmembrane region" description="Helical" evidence="5">
    <location>
        <begin position="271"/>
        <end position="296"/>
    </location>
</feature>
<keyword evidence="5" id="KW-0813">Transport</keyword>
<organism evidence="7 8">
    <name type="scientific">Luteolibacter luteus</name>
    <dbReference type="NCBI Taxonomy" id="2728835"/>
    <lineage>
        <taxon>Bacteria</taxon>
        <taxon>Pseudomonadati</taxon>
        <taxon>Verrucomicrobiota</taxon>
        <taxon>Verrucomicrobiia</taxon>
        <taxon>Verrucomicrobiales</taxon>
        <taxon>Verrucomicrobiaceae</taxon>
        <taxon>Luteolibacter</taxon>
    </lineage>
</organism>
<dbReference type="PANTHER" id="PTHR30371">
    <property type="entry name" value="SEC-INDEPENDENT PROTEIN TRANSLOCASE PROTEIN TATC"/>
    <property type="match status" value="1"/>
</dbReference>
<keyword evidence="5" id="KW-0653">Protein transport</keyword>
<evidence type="ECO:0000256" key="3">
    <source>
        <dbReference type="ARBA" id="ARBA00022989"/>
    </source>
</evidence>
<feature type="region of interest" description="Disordered" evidence="6">
    <location>
        <begin position="364"/>
        <end position="434"/>
    </location>
</feature>
<dbReference type="PRINTS" id="PR01840">
    <property type="entry name" value="TATCFAMILY"/>
</dbReference>
<evidence type="ECO:0000256" key="4">
    <source>
        <dbReference type="ARBA" id="ARBA00023136"/>
    </source>
</evidence>
<keyword evidence="5" id="KW-0811">Translocation</keyword>
<evidence type="ECO:0000313" key="8">
    <source>
        <dbReference type="Proteomes" id="UP000501812"/>
    </source>
</evidence>
<gene>
    <name evidence="5 7" type="primary">tatC</name>
    <name evidence="7" type="ORF">HHL09_20435</name>
</gene>
<evidence type="ECO:0000313" key="7">
    <source>
        <dbReference type="EMBL" id="QJE98051.1"/>
    </source>
</evidence>
<feature type="transmembrane region" description="Helical" evidence="5">
    <location>
        <begin position="308"/>
        <end position="324"/>
    </location>
</feature>
<evidence type="ECO:0000256" key="5">
    <source>
        <dbReference type="HAMAP-Rule" id="MF_00902"/>
    </source>
</evidence>
<feature type="compositionally biased region" description="Basic and acidic residues" evidence="6">
    <location>
        <begin position="400"/>
        <end position="413"/>
    </location>
</feature>
<dbReference type="GO" id="GO:0033281">
    <property type="term" value="C:TAT protein transport complex"/>
    <property type="evidence" value="ECO:0007669"/>
    <property type="project" value="UniProtKB-UniRule"/>
</dbReference>
<dbReference type="PANTHER" id="PTHR30371:SF0">
    <property type="entry name" value="SEC-INDEPENDENT PROTEIN TRANSLOCASE PROTEIN TATC, CHLOROPLASTIC-RELATED"/>
    <property type="match status" value="1"/>
</dbReference>
<protein>
    <recommendedName>
        <fullName evidence="5">Sec-independent protein translocase protein TatC</fullName>
    </recommendedName>
</protein>
<dbReference type="EMBL" id="CP051774">
    <property type="protein sequence ID" value="QJE98051.1"/>
    <property type="molecule type" value="Genomic_DNA"/>
</dbReference>
<dbReference type="GO" id="GO:0065002">
    <property type="term" value="P:intracellular protein transmembrane transport"/>
    <property type="evidence" value="ECO:0007669"/>
    <property type="project" value="TreeGrafter"/>
</dbReference>
<feature type="compositionally biased region" description="Basic and acidic residues" evidence="6">
    <location>
        <begin position="364"/>
        <end position="392"/>
    </location>
</feature>
<comment type="similarity">
    <text evidence="5">Belongs to the TatC family.</text>
</comment>
<feature type="transmembrane region" description="Helical" evidence="5">
    <location>
        <begin position="224"/>
        <end position="245"/>
    </location>
</feature>
<feature type="compositionally biased region" description="Basic and acidic residues" evidence="6">
    <location>
        <begin position="425"/>
        <end position="434"/>
    </location>
</feature>
<dbReference type="InterPro" id="IPR002033">
    <property type="entry name" value="TatC"/>
</dbReference>
<dbReference type="GO" id="GO:0043953">
    <property type="term" value="P:protein transport by the Tat complex"/>
    <property type="evidence" value="ECO:0007669"/>
    <property type="project" value="UniProtKB-UniRule"/>
</dbReference>
<comment type="subunit">
    <text evidence="5">Forms a complex with TatA.</text>
</comment>
<dbReference type="GO" id="GO:0009977">
    <property type="term" value="F:proton motive force dependent protein transmembrane transporter activity"/>
    <property type="evidence" value="ECO:0007669"/>
    <property type="project" value="TreeGrafter"/>
</dbReference>
<reference evidence="7 8" key="1">
    <citation type="submission" date="2020-04" db="EMBL/GenBank/DDBJ databases">
        <title>Luteolibacter sp. G-1-1-1 isolated from soil.</title>
        <authorList>
            <person name="Dahal R.H."/>
        </authorList>
    </citation>
    <scope>NUCLEOTIDE SEQUENCE [LARGE SCALE GENOMIC DNA]</scope>
    <source>
        <strain evidence="7 8">G-1-1-1</strain>
    </source>
</reference>
<dbReference type="NCBIfam" id="TIGR00945">
    <property type="entry name" value="tatC"/>
    <property type="match status" value="1"/>
</dbReference>
<feature type="transmembrane region" description="Helical" evidence="5">
    <location>
        <begin position="190"/>
        <end position="212"/>
    </location>
</feature>
<feature type="transmembrane region" description="Helical" evidence="5">
    <location>
        <begin position="330"/>
        <end position="352"/>
    </location>
</feature>
<keyword evidence="4 5" id="KW-0472">Membrane</keyword>
<name>A0A858RN80_9BACT</name>
<dbReference type="KEGG" id="luo:HHL09_20435"/>
<comment type="function">
    <text evidence="5">Part of the twin-arginine translocation (Tat) system that transports large folded proteins containing a characteristic twin-arginine motif in their signal peptide across membranes.</text>
</comment>
<comment type="caution">
    <text evidence="5">Lacks conserved residue(s) required for the propagation of feature annotation.</text>
</comment>
<accession>A0A858RN80</accession>
<sequence>MFLLTKVFQLRDKANPEHEKPFLDHLDDLRVMITRCLVTLMISMVVCFAFQDDLMAILRKPVEEVRLIHVSNQLSVESGPKLTPDNWEEAKKIERAASTLGPERGETLLKEFDADTLGRVELVRLLRAIAVLPKEKHAGFLERVQTDPAVRSTTLGLLEKGASPEIDVRGNLQLMSALKPTETFMLSMKLAFFAGIVVSFPLLLLFILQFVLPGLHQHEQKVMWPALVIGFGLFLFGVFFAYYFVLPRALTFFFEWSSKLGVSNDWRIGEYITFATQFTLLFGLSFELPVVVMVFVKIGLLTHEAMRRTRAYAILAITVVAAIITPTPDAFTLCLMAGPMIVLYELCIWLAYFDAKKQEKAEAEEERQRMERLLTDSDEKDTKHEEEDRSDPWDPSSSEEGWKAGEEAKAEAKSEDEEPPQSIPDEEKRRMSDI</sequence>
<dbReference type="Proteomes" id="UP000501812">
    <property type="component" value="Chromosome"/>
</dbReference>
<keyword evidence="3 5" id="KW-1133">Transmembrane helix</keyword>
<dbReference type="AlphaFoldDB" id="A0A858RN80"/>
<dbReference type="HAMAP" id="MF_00902">
    <property type="entry name" value="TatC"/>
    <property type="match status" value="1"/>
</dbReference>
<keyword evidence="2 5" id="KW-0812">Transmembrane</keyword>
<proteinExistence type="inferred from homology"/>
<dbReference type="Pfam" id="PF00902">
    <property type="entry name" value="TatC"/>
    <property type="match status" value="1"/>
</dbReference>
<evidence type="ECO:0000256" key="6">
    <source>
        <dbReference type="SAM" id="MobiDB-lite"/>
    </source>
</evidence>
<keyword evidence="5" id="KW-1003">Cell membrane</keyword>